<keyword evidence="3" id="KW-1185">Reference proteome</keyword>
<gene>
    <name evidence="2" type="ORF">SAMN04488038_10469</name>
</gene>
<protein>
    <submittedName>
        <fullName evidence="2">Uncharacterized protein</fullName>
    </submittedName>
</protein>
<dbReference type="AlphaFoldDB" id="A0A1H9DK06"/>
<dbReference type="EMBL" id="FOFS01000004">
    <property type="protein sequence ID" value="SEQ13794.1"/>
    <property type="molecule type" value="Genomic_DNA"/>
</dbReference>
<dbReference type="STRING" id="489703.SAMN04488038_10469"/>
<name>A0A1H9DK06_9GAMM</name>
<evidence type="ECO:0000313" key="3">
    <source>
        <dbReference type="Proteomes" id="UP000199233"/>
    </source>
</evidence>
<organism evidence="2 3">
    <name type="scientific">Solimonas aquatica</name>
    <dbReference type="NCBI Taxonomy" id="489703"/>
    <lineage>
        <taxon>Bacteria</taxon>
        <taxon>Pseudomonadati</taxon>
        <taxon>Pseudomonadota</taxon>
        <taxon>Gammaproteobacteria</taxon>
        <taxon>Nevskiales</taxon>
        <taxon>Nevskiaceae</taxon>
        <taxon>Solimonas</taxon>
    </lineage>
</organism>
<accession>A0A1H9DK06</accession>
<reference evidence="2 3" key="1">
    <citation type="submission" date="2016-10" db="EMBL/GenBank/DDBJ databases">
        <authorList>
            <person name="de Groot N.N."/>
        </authorList>
    </citation>
    <scope>NUCLEOTIDE SEQUENCE [LARGE SCALE GENOMIC DNA]</scope>
    <source>
        <strain evidence="2 3">DSM 25927</strain>
    </source>
</reference>
<proteinExistence type="predicted"/>
<feature type="region of interest" description="Disordered" evidence="1">
    <location>
        <begin position="253"/>
        <end position="285"/>
    </location>
</feature>
<sequence length="285" mass="30145">MSCSLNTESFVGRVRRASAVTRHGLAGLGLVCLSISPWFRAPPAPEVLLFARAKRSTQEKARPTPRIRRRCRGAGSLRCSRARGRRIQAIHGLYATESNILFDSPLRSLRCSVRGKGGLRAKPQQSTAQRRSSRKAAVAFDVGVPVSGAELCGERRGEPLGKGGSVAATPGMACPQRPRARCTAQAPAKPAPEPGCAFSCLLLFAQAKRAEATYGGASAAAAGGRRKKAIDREINPTTTSKALAGYGAARLTRPAGDRPCESAHAQHGITHHHQPAGFSPTQETP</sequence>
<dbReference type="Proteomes" id="UP000199233">
    <property type="component" value="Unassembled WGS sequence"/>
</dbReference>
<evidence type="ECO:0000256" key="1">
    <source>
        <dbReference type="SAM" id="MobiDB-lite"/>
    </source>
</evidence>
<evidence type="ECO:0000313" key="2">
    <source>
        <dbReference type="EMBL" id="SEQ13794.1"/>
    </source>
</evidence>